<name>A0A4V2F6L7_9BACT</name>
<dbReference type="EMBL" id="SGXG01000001">
    <property type="protein sequence ID" value="RZS96759.1"/>
    <property type="molecule type" value="Genomic_DNA"/>
</dbReference>
<evidence type="ECO:0000313" key="4">
    <source>
        <dbReference type="Proteomes" id="UP000292209"/>
    </source>
</evidence>
<dbReference type="OrthoDB" id="838235at2"/>
<gene>
    <name evidence="3" type="ORF">BC751_2345</name>
</gene>
<evidence type="ECO:0000313" key="3">
    <source>
        <dbReference type="EMBL" id="RZS96759.1"/>
    </source>
</evidence>
<dbReference type="Pfam" id="PF13349">
    <property type="entry name" value="DUF4097"/>
    <property type="match status" value="1"/>
</dbReference>
<evidence type="ECO:0000259" key="2">
    <source>
        <dbReference type="Pfam" id="PF13349"/>
    </source>
</evidence>
<evidence type="ECO:0000256" key="1">
    <source>
        <dbReference type="SAM" id="SignalP"/>
    </source>
</evidence>
<sequence>MKNTLRLSLLSLFLLLLIGPQQGFAQMKTLVDVNKKFSGITKIEVSGGSLEVEYIGNKGSEVNVDAFLESNQPNQDIVFVTVGNVLKINHQVSSTKVTIGNMRTKGHIKIQGPQNMELDIKGGSGSIHVENVHSEKTKLTVGSGRISGSNIHSNIQASAGSGSIKLSGITGNIKGMVGSGSSEFEKVKGDLEYSSSSGGMRATSIDGTAHVSLTSGNAKLENVAELGDLKLTSGNFNATNSGLGEQTRISGTSGNFKIQTPSNLNEFNYFLSATSGNITVGNSRAGRNLNIDNGSSKTIRGSITSGNITIVNQ</sequence>
<dbReference type="AlphaFoldDB" id="A0A4V2F6L7"/>
<dbReference type="InterPro" id="IPR025164">
    <property type="entry name" value="Toastrack_DUF4097"/>
</dbReference>
<keyword evidence="4" id="KW-1185">Reference proteome</keyword>
<reference evidence="3 4" key="1">
    <citation type="submission" date="2019-02" db="EMBL/GenBank/DDBJ databases">
        <title>Genomic Encyclopedia of Archaeal and Bacterial Type Strains, Phase II (KMG-II): from individual species to whole genera.</title>
        <authorList>
            <person name="Goeker M."/>
        </authorList>
    </citation>
    <scope>NUCLEOTIDE SEQUENCE [LARGE SCALE GENOMIC DNA]</scope>
    <source>
        <strain evidence="3 4">DSM 21411</strain>
    </source>
</reference>
<protein>
    <submittedName>
        <fullName evidence="3">DUF4097 and DUF4098 domain-containing protein YvlB</fullName>
    </submittedName>
</protein>
<accession>A0A4V2F6L7</accession>
<feature type="domain" description="DUF4097" evidence="2">
    <location>
        <begin position="40"/>
        <end position="310"/>
    </location>
</feature>
<proteinExistence type="predicted"/>
<comment type="caution">
    <text evidence="3">The sequence shown here is derived from an EMBL/GenBank/DDBJ whole genome shotgun (WGS) entry which is preliminary data.</text>
</comment>
<dbReference type="Proteomes" id="UP000292209">
    <property type="component" value="Unassembled WGS sequence"/>
</dbReference>
<feature type="chain" id="PRO_5020383588" evidence="1">
    <location>
        <begin position="26"/>
        <end position="313"/>
    </location>
</feature>
<organism evidence="3 4">
    <name type="scientific">Cecembia calidifontis</name>
    <dbReference type="NCBI Taxonomy" id="1187080"/>
    <lineage>
        <taxon>Bacteria</taxon>
        <taxon>Pseudomonadati</taxon>
        <taxon>Bacteroidota</taxon>
        <taxon>Cytophagia</taxon>
        <taxon>Cytophagales</taxon>
        <taxon>Cyclobacteriaceae</taxon>
        <taxon>Cecembia</taxon>
    </lineage>
</organism>
<dbReference type="RefSeq" id="WP_130275636.1">
    <property type="nucleotide sequence ID" value="NZ_SGXG01000001.1"/>
</dbReference>
<keyword evidence="1" id="KW-0732">Signal</keyword>
<feature type="signal peptide" evidence="1">
    <location>
        <begin position="1"/>
        <end position="25"/>
    </location>
</feature>